<protein>
    <submittedName>
        <fullName evidence="4">Nitroreductase family protein</fullName>
    </submittedName>
</protein>
<keyword evidence="2" id="KW-0560">Oxidoreductase</keyword>
<dbReference type="CDD" id="cd02137">
    <property type="entry name" value="MhqN-like"/>
    <property type="match status" value="1"/>
</dbReference>
<feature type="domain" description="Nitroreductase" evidence="3">
    <location>
        <begin position="14"/>
        <end position="187"/>
    </location>
</feature>
<dbReference type="PANTHER" id="PTHR43673">
    <property type="entry name" value="NAD(P)H NITROREDUCTASE YDGI-RELATED"/>
    <property type="match status" value="1"/>
</dbReference>
<evidence type="ECO:0000259" key="3">
    <source>
        <dbReference type="Pfam" id="PF00881"/>
    </source>
</evidence>
<evidence type="ECO:0000313" key="5">
    <source>
        <dbReference type="Proteomes" id="UP000243688"/>
    </source>
</evidence>
<reference evidence="4 5" key="1">
    <citation type="submission" date="2016-12" db="EMBL/GenBank/DDBJ databases">
        <title>Candidatus Reconcilibacillus cellulovorans genome.</title>
        <authorList>
            <person name="Kolinko S."/>
            <person name="Wu Y.-W."/>
            <person name="Tachea F."/>
            <person name="Denzel E."/>
            <person name="Hiras J."/>
            <person name="Baecker N."/>
            <person name="Chan L.J."/>
            <person name="Eichorst S.A."/>
            <person name="Frey D."/>
            <person name="Adams P.D."/>
            <person name="Pray T."/>
            <person name="Tanjore D."/>
            <person name="Petzold C.J."/>
            <person name="Gladden J.M."/>
            <person name="Simmons B.A."/>
            <person name="Singer S.W."/>
        </authorList>
    </citation>
    <scope>NUCLEOTIDE SEQUENCE [LARGE SCALE GENOMIC DNA]</scope>
    <source>
        <strain evidence="4">JTherm</strain>
    </source>
</reference>
<dbReference type="Pfam" id="PF00881">
    <property type="entry name" value="Nitroreductase"/>
    <property type="match status" value="1"/>
</dbReference>
<sequence length="210" mass="23422">MSETTFAEFVRLLQGRRAVKRFDAGFRIAESELYEILEAATRAPSSWNLQHWKFLLITSDEAKARLFPVANRQRQVLEASAVVAVLGDLEPYRNADAVFGMSVDAGFMTPETKASLVEQTRAAYEDARYARDEAIRNASLAAMILMLAARAKGLDTCPMGGFSRSRFVEAFRVPPRYLPVLLVAVGKAAEPPQRPSLRLPVRDVVVRETF</sequence>
<dbReference type="AlphaFoldDB" id="A0A2A6E4Q8"/>
<dbReference type="EMBL" id="MOXJ01000001">
    <property type="protein sequence ID" value="PDO11789.1"/>
    <property type="molecule type" value="Genomic_DNA"/>
</dbReference>
<evidence type="ECO:0000256" key="2">
    <source>
        <dbReference type="ARBA" id="ARBA00023002"/>
    </source>
</evidence>
<dbReference type="InterPro" id="IPR029479">
    <property type="entry name" value="Nitroreductase"/>
</dbReference>
<dbReference type="InterPro" id="IPR000415">
    <property type="entry name" value="Nitroreductase-like"/>
</dbReference>
<evidence type="ECO:0000256" key="1">
    <source>
        <dbReference type="ARBA" id="ARBA00007118"/>
    </source>
</evidence>
<dbReference type="PANTHER" id="PTHR43673:SF3">
    <property type="entry name" value="NAD(P)H NITROREDUCTASE YODC-RELATED"/>
    <property type="match status" value="1"/>
</dbReference>
<accession>A0A2A6E4Q8</accession>
<organism evidence="4 5">
    <name type="scientific">Candidatus Reconcilbacillus cellulovorans</name>
    <dbReference type="NCBI Taxonomy" id="1906605"/>
    <lineage>
        <taxon>Bacteria</taxon>
        <taxon>Bacillati</taxon>
        <taxon>Bacillota</taxon>
        <taxon>Bacilli</taxon>
        <taxon>Bacillales</taxon>
        <taxon>Paenibacillaceae</taxon>
        <taxon>Candidatus Reconcilbacillus</taxon>
    </lineage>
</organism>
<dbReference type="Proteomes" id="UP000243688">
    <property type="component" value="Unassembled WGS sequence"/>
</dbReference>
<dbReference type="SUPFAM" id="SSF55469">
    <property type="entry name" value="FMN-dependent nitroreductase-like"/>
    <property type="match status" value="1"/>
</dbReference>
<evidence type="ECO:0000313" key="4">
    <source>
        <dbReference type="EMBL" id="PDO11789.1"/>
    </source>
</evidence>
<comment type="similarity">
    <text evidence="1">Belongs to the nitroreductase family.</text>
</comment>
<dbReference type="Gene3D" id="3.40.109.10">
    <property type="entry name" value="NADH Oxidase"/>
    <property type="match status" value="1"/>
</dbReference>
<dbReference type="GO" id="GO:0016491">
    <property type="term" value="F:oxidoreductase activity"/>
    <property type="evidence" value="ECO:0007669"/>
    <property type="project" value="UniProtKB-KW"/>
</dbReference>
<gene>
    <name evidence="4" type="ORF">BLM47_00500</name>
</gene>
<comment type="caution">
    <text evidence="4">The sequence shown here is derived from an EMBL/GenBank/DDBJ whole genome shotgun (WGS) entry which is preliminary data.</text>
</comment>
<proteinExistence type="inferred from homology"/>
<name>A0A2A6E4Q8_9BACL</name>